<dbReference type="RefSeq" id="WP_406583675.1">
    <property type="nucleotide sequence ID" value="NZ_JBJHQH010000039.1"/>
</dbReference>
<gene>
    <name evidence="4" type="ORF">ACJEBI_28010</name>
</gene>
<keyword evidence="1 2" id="KW-0238">DNA-binding</keyword>
<dbReference type="Gene3D" id="1.10.357.10">
    <property type="entry name" value="Tetracycline Repressor, domain 2"/>
    <property type="match status" value="1"/>
</dbReference>
<dbReference type="Pfam" id="PF00440">
    <property type="entry name" value="TetR_N"/>
    <property type="match status" value="1"/>
</dbReference>
<dbReference type="EMBL" id="JBJHQH010000039">
    <property type="protein sequence ID" value="MFK9095281.1"/>
    <property type="molecule type" value="Genomic_DNA"/>
</dbReference>
<dbReference type="InterPro" id="IPR009057">
    <property type="entry name" value="Homeodomain-like_sf"/>
</dbReference>
<dbReference type="Proteomes" id="UP001623041">
    <property type="component" value="Unassembled WGS sequence"/>
</dbReference>
<evidence type="ECO:0000313" key="5">
    <source>
        <dbReference type="Proteomes" id="UP001623041"/>
    </source>
</evidence>
<dbReference type="Pfam" id="PF17924">
    <property type="entry name" value="TetR_C_19"/>
    <property type="match status" value="1"/>
</dbReference>
<dbReference type="PROSITE" id="PS50977">
    <property type="entry name" value="HTH_TETR_2"/>
    <property type="match status" value="1"/>
</dbReference>
<reference evidence="4 5" key="1">
    <citation type="submission" date="2024-11" db="EMBL/GenBank/DDBJ databases">
        <authorList>
            <person name="Lucas J.A."/>
        </authorList>
    </citation>
    <scope>NUCLEOTIDE SEQUENCE [LARGE SCALE GENOMIC DNA]</scope>
    <source>
        <strain evidence="4 5">Z 5.4</strain>
    </source>
</reference>
<evidence type="ECO:0000256" key="1">
    <source>
        <dbReference type="ARBA" id="ARBA00023125"/>
    </source>
</evidence>
<comment type="caution">
    <text evidence="4">The sequence shown here is derived from an EMBL/GenBank/DDBJ whole genome shotgun (WGS) entry which is preliminary data.</text>
</comment>
<evidence type="ECO:0000256" key="2">
    <source>
        <dbReference type="PROSITE-ProRule" id="PRU00335"/>
    </source>
</evidence>
<dbReference type="InterPro" id="IPR001647">
    <property type="entry name" value="HTH_TetR"/>
</dbReference>
<accession>A0ABW8RP34</accession>
<keyword evidence="5" id="KW-1185">Reference proteome</keyword>
<protein>
    <submittedName>
        <fullName evidence="4">TetR/AcrR family transcriptional regulator</fullName>
    </submittedName>
</protein>
<organism evidence="4 5">
    <name type="scientific">Bacillus salipaludis</name>
    <dbReference type="NCBI Taxonomy" id="2547811"/>
    <lineage>
        <taxon>Bacteria</taxon>
        <taxon>Bacillati</taxon>
        <taxon>Bacillota</taxon>
        <taxon>Bacilli</taxon>
        <taxon>Bacillales</taxon>
        <taxon>Bacillaceae</taxon>
        <taxon>Bacillus</taxon>
    </lineage>
</organism>
<feature type="DNA-binding region" description="H-T-H motif" evidence="2">
    <location>
        <begin position="34"/>
        <end position="53"/>
    </location>
</feature>
<name>A0ABW8RP34_9BACI</name>
<feature type="domain" description="HTH tetR-type" evidence="3">
    <location>
        <begin position="11"/>
        <end position="71"/>
    </location>
</feature>
<sequence length="202" mass="23738">MPKITFYNLPEDKREKLINAVKKEFSRVPLYDASISNIVKSARIPRGSFYQYFEDKEDAFFFLFNAIVINSTNTFGALLRKHNGDLFETMFEFYQFIIEEEENINFLKNAFLNMSYKIENTFSNVFRNSESKDNFREISPLIDTKNLNVSRDKELIHIMQIISTVTIRNVVEKFANDISKEEAMGNYKMDMTLLKDGLARKI</sequence>
<dbReference type="SUPFAM" id="SSF46689">
    <property type="entry name" value="Homeodomain-like"/>
    <property type="match status" value="1"/>
</dbReference>
<evidence type="ECO:0000259" key="3">
    <source>
        <dbReference type="PROSITE" id="PS50977"/>
    </source>
</evidence>
<evidence type="ECO:0000313" key="4">
    <source>
        <dbReference type="EMBL" id="MFK9095281.1"/>
    </source>
</evidence>
<proteinExistence type="predicted"/>